<reference evidence="1 2" key="1">
    <citation type="submission" date="2020-08" db="EMBL/GenBank/DDBJ databases">
        <title>Genomic Encyclopedia of Type Strains, Phase IV (KMG-V): Genome sequencing to study the core and pangenomes of soil and plant-associated prokaryotes.</title>
        <authorList>
            <person name="Whitman W."/>
        </authorList>
    </citation>
    <scope>NUCLEOTIDE SEQUENCE [LARGE SCALE GENOMIC DNA]</scope>
    <source>
        <strain evidence="1 2">MP601</strain>
    </source>
</reference>
<dbReference type="Pfam" id="PF13563">
    <property type="entry name" value="2_5_RNA_ligase2"/>
    <property type="match status" value="1"/>
</dbReference>
<accession>A0A841J9Q4</accession>
<dbReference type="InterPro" id="IPR009097">
    <property type="entry name" value="Cyclic_Pdiesterase"/>
</dbReference>
<sequence>MNNKDYLTVISPPEHVDKKVGSFKQECVKRIGKFPGMYARAHITIEYFRDEVHQLTLKPLLLTPFYEMISFKVKTIPQHKLRINGFDFFKHGPNSRTIYARVDLDKTTEDWFNQVKGALRMKTRRITPHLTIARNIPVALFNKLWPYFQEMEYRDTFLADCLTILEKEIDNKNDRYKVHKTIPFGKNPLAA</sequence>
<evidence type="ECO:0000313" key="2">
    <source>
        <dbReference type="Proteomes" id="UP000548326"/>
    </source>
</evidence>
<organism evidence="1 2">
    <name type="scientific">Mucilaginibacter lappiensis</name>
    <dbReference type="NCBI Taxonomy" id="354630"/>
    <lineage>
        <taxon>Bacteria</taxon>
        <taxon>Pseudomonadati</taxon>
        <taxon>Bacteroidota</taxon>
        <taxon>Sphingobacteriia</taxon>
        <taxon>Sphingobacteriales</taxon>
        <taxon>Sphingobacteriaceae</taxon>
        <taxon>Mucilaginibacter</taxon>
    </lineage>
</organism>
<dbReference type="GO" id="GO:0016874">
    <property type="term" value="F:ligase activity"/>
    <property type="evidence" value="ECO:0007669"/>
    <property type="project" value="UniProtKB-KW"/>
</dbReference>
<dbReference type="AlphaFoldDB" id="A0A841J9Q4"/>
<dbReference type="Gene3D" id="3.90.1140.10">
    <property type="entry name" value="Cyclic phosphodiesterase"/>
    <property type="match status" value="1"/>
</dbReference>
<dbReference type="Proteomes" id="UP000548326">
    <property type="component" value="Unassembled WGS sequence"/>
</dbReference>
<dbReference type="SUPFAM" id="SSF55144">
    <property type="entry name" value="LigT-like"/>
    <property type="match status" value="1"/>
</dbReference>
<protein>
    <submittedName>
        <fullName evidence="1">2'-5' RNA ligase</fullName>
    </submittedName>
</protein>
<proteinExistence type="predicted"/>
<dbReference type="RefSeq" id="WP_183586776.1">
    <property type="nucleotide sequence ID" value="NZ_JACHCA010000004.1"/>
</dbReference>
<evidence type="ECO:0000313" key="1">
    <source>
        <dbReference type="EMBL" id="MBB6127500.1"/>
    </source>
</evidence>
<name>A0A841J9Q4_9SPHI</name>
<gene>
    <name evidence="1" type="ORF">HDF22_001608</name>
</gene>
<dbReference type="EMBL" id="JACHCA010000004">
    <property type="protein sequence ID" value="MBB6127500.1"/>
    <property type="molecule type" value="Genomic_DNA"/>
</dbReference>
<comment type="caution">
    <text evidence="1">The sequence shown here is derived from an EMBL/GenBank/DDBJ whole genome shotgun (WGS) entry which is preliminary data.</text>
</comment>
<keyword evidence="1" id="KW-0436">Ligase</keyword>